<reference evidence="5 6" key="1">
    <citation type="journal article" date="2011" name="Proc. Natl. Acad. Sci. U.S.A.">
        <title>Niche of harmful alga Aureococcus anophagefferens revealed through ecogenomics.</title>
        <authorList>
            <person name="Gobler C.J."/>
            <person name="Berry D.L."/>
            <person name="Dyhrman S.T."/>
            <person name="Wilhelm S.W."/>
            <person name="Salamov A."/>
            <person name="Lobanov A.V."/>
            <person name="Zhang Y."/>
            <person name="Collier J.L."/>
            <person name="Wurch L.L."/>
            <person name="Kustka A.B."/>
            <person name="Dill B.D."/>
            <person name="Shah M."/>
            <person name="VerBerkmoes N.C."/>
            <person name="Kuo A."/>
            <person name="Terry A."/>
            <person name="Pangilinan J."/>
            <person name="Lindquist E.A."/>
            <person name="Lucas S."/>
            <person name="Paulsen I.T."/>
            <person name="Hattenrath-Lehmann T.K."/>
            <person name="Talmage S.C."/>
            <person name="Walker E.A."/>
            <person name="Koch F."/>
            <person name="Burson A.M."/>
            <person name="Marcoval M.A."/>
            <person name="Tang Y.Z."/>
            <person name="Lecleir G.R."/>
            <person name="Coyne K.J."/>
            <person name="Berg G.M."/>
            <person name="Bertrand E.M."/>
            <person name="Saito M.A."/>
            <person name="Gladyshev V.N."/>
            <person name="Grigoriev I.V."/>
        </authorList>
    </citation>
    <scope>NUCLEOTIDE SEQUENCE [LARGE SCALE GENOMIC DNA]</scope>
    <source>
        <strain evidence="6">CCMP 1984</strain>
    </source>
</reference>
<dbReference type="GeneID" id="20222940"/>
<dbReference type="OrthoDB" id="1928736at2759"/>
<evidence type="ECO:0000256" key="1">
    <source>
        <dbReference type="ARBA" id="ARBA00007326"/>
    </source>
</evidence>
<dbReference type="GO" id="GO:0003735">
    <property type="term" value="F:structural constituent of ribosome"/>
    <property type="evidence" value="ECO:0007669"/>
    <property type="project" value="InterPro"/>
</dbReference>
<organism evidence="6">
    <name type="scientific">Aureococcus anophagefferens</name>
    <name type="common">Harmful bloom alga</name>
    <dbReference type="NCBI Taxonomy" id="44056"/>
    <lineage>
        <taxon>Eukaryota</taxon>
        <taxon>Sar</taxon>
        <taxon>Stramenopiles</taxon>
        <taxon>Ochrophyta</taxon>
        <taxon>Pelagophyceae</taxon>
        <taxon>Pelagomonadales</taxon>
        <taxon>Pelagomonadaceae</taxon>
        <taxon>Aureococcus</taxon>
    </lineage>
</organism>
<dbReference type="InterPro" id="IPR039109">
    <property type="entry name" value="Ribosomal_eL30-like"/>
</dbReference>
<dbReference type="eggNOG" id="KOG2988">
    <property type="taxonomic scope" value="Eukaryota"/>
</dbReference>
<dbReference type="AlphaFoldDB" id="F0YD88"/>
<dbReference type="PROSITE" id="PS00993">
    <property type="entry name" value="RIBOSOMAL_L30E_2"/>
    <property type="match status" value="1"/>
</dbReference>
<evidence type="ECO:0000256" key="3">
    <source>
        <dbReference type="ARBA" id="ARBA00023274"/>
    </source>
</evidence>
<dbReference type="InterPro" id="IPR022991">
    <property type="entry name" value="Ribosomal_eL30_CS"/>
</dbReference>
<sequence length="111" mass="12077">MAPAAKQKKKSVVNLNSRLALCMKSGKVALGYKTSLKTMRANKAKLVIIANNTPPLRKSEVEYYAMLSKCQVIPYNGTNKDLGTACGKYFNCSMLAVIDQGDSDIVKESQA</sequence>
<protein>
    <recommendedName>
        <fullName evidence="4">Ribosomal protein eL8/eL30/eS12/Gadd45 domain-containing protein</fullName>
    </recommendedName>
</protein>
<dbReference type="Proteomes" id="UP000002729">
    <property type="component" value="Unassembled WGS sequence"/>
</dbReference>
<proteinExistence type="inferred from homology"/>
<keyword evidence="2" id="KW-0689">Ribosomal protein</keyword>
<dbReference type="PANTHER" id="PTHR11449">
    <property type="entry name" value="RIBOSOMAL PROTEIN L30"/>
    <property type="match status" value="1"/>
</dbReference>
<evidence type="ECO:0000259" key="4">
    <source>
        <dbReference type="Pfam" id="PF01248"/>
    </source>
</evidence>
<feature type="domain" description="Ribosomal protein eL8/eL30/eS12/Gadd45" evidence="4">
    <location>
        <begin position="15"/>
        <end position="106"/>
    </location>
</feature>
<comment type="similarity">
    <text evidence="1">Belongs to the eukaryotic ribosomal protein eL30 family.</text>
</comment>
<dbReference type="RefSeq" id="XP_009038282.1">
    <property type="nucleotide sequence ID" value="XM_009040034.1"/>
</dbReference>
<dbReference type="GO" id="GO:0003723">
    <property type="term" value="F:RNA binding"/>
    <property type="evidence" value="ECO:0007669"/>
    <property type="project" value="InterPro"/>
</dbReference>
<evidence type="ECO:0000313" key="5">
    <source>
        <dbReference type="EMBL" id="EGB07045.1"/>
    </source>
</evidence>
<dbReference type="Pfam" id="PF01248">
    <property type="entry name" value="Ribosomal_L7Ae"/>
    <property type="match status" value="1"/>
</dbReference>
<name>F0YD88_AURAN</name>
<keyword evidence="6" id="KW-1185">Reference proteome</keyword>
<dbReference type="EMBL" id="GL833132">
    <property type="protein sequence ID" value="EGB07045.1"/>
    <property type="molecule type" value="Genomic_DNA"/>
</dbReference>
<dbReference type="InterPro" id="IPR004038">
    <property type="entry name" value="Ribosomal_eL8/eL30/eS12/Gad45"/>
</dbReference>
<keyword evidence="3" id="KW-0687">Ribonucleoprotein</keyword>
<dbReference type="InterPro" id="IPR000231">
    <property type="entry name" value="Ribosomal_eL30"/>
</dbReference>
<dbReference type="InterPro" id="IPR029064">
    <property type="entry name" value="Ribosomal_eL30-like_sf"/>
</dbReference>
<dbReference type="OMA" id="YFQGGNN"/>
<dbReference type="FunCoup" id="F0YD88">
    <property type="interactions" value="422"/>
</dbReference>
<dbReference type="KEGG" id="aaf:AURANDRAFT_60165"/>
<dbReference type="HAMAP" id="MF_00481">
    <property type="entry name" value="Ribosomal_eL30"/>
    <property type="match status" value="1"/>
</dbReference>
<dbReference type="SUPFAM" id="SSF55315">
    <property type="entry name" value="L30e-like"/>
    <property type="match status" value="1"/>
</dbReference>
<dbReference type="Gene3D" id="3.30.1330.30">
    <property type="match status" value="1"/>
</dbReference>
<dbReference type="GO" id="GO:0022625">
    <property type="term" value="C:cytosolic large ribosomal subunit"/>
    <property type="evidence" value="ECO:0007669"/>
    <property type="project" value="InterPro"/>
</dbReference>
<dbReference type="NCBIfam" id="NF002172">
    <property type="entry name" value="PRK01018.1"/>
    <property type="match status" value="1"/>
</dbReference>
<accession>F0YD88</accession>
<dbReference type="InParanoid" id="F0YD88"/>
<dbReference type="FunFam" id="3.30.1330.30:FF:000001">
    <property type="entry name" value="60S ribosomal protein L30"/>
    <property type="match status" value="1"/>
</dbReference>
<evidence type="ECO:0000256" key="2">
    <source>
        <dbReference type="ARBA" id="ARBA00022980"/>
    </source>
</evidence>
<gene>
    <name evidence="5" type="ORF">AURANDRAFT_60165</name>
</gene>
<evidence type="ECO:0000313" key="6">
    <source>
        <dbReference type="Proteomes" id="UP000002729"/>
    </source>
</evidence>